<dbReference type="PANTHER" id="PTHR34222">
    <property type="entry name" value="GAG_PRE-INTEGRS DOMAIN-CONTAINING PROTEIN"/>
    <property type="match status" value="1"/>
</dbReference>
<dbReference type="Proteomes" id="UP000619265">
    <property type="component" value="Unassembled WGS sequence"/>
</dbReference>
<dbReference type="AlphaFoldDB" id="A0A833XU73"/>
<reference evidence="2" key="1">
    <citation type="submission" date="2015-10" db="EMBL/GenBank/DDBJ databases">
        <authorList>
            <person name="Martinez-Garcia P.J."/>
            <person name="Crepeau M.W."/>
            <person name="Puiu D."/>
            <person name="Gonzalez-Ibeas D."/>
            <person name="Whalen J."/>
            <person name="Stevens K."/>
            <person name="Paul R."/>
            <person name="Butterfield T."/>
            <person name="Britton M."/>
            <person name="Reagan R."/>
            <person name="Chakraborty S."/>
            <person name="Walawage S.L."/>
            <person name="Vasquez-Gross H.A."/>
            <person name="Cardeno C."/>
            <person name="Famula R."/>
            <person name="Pratt K."/>
            <person name="Kuruganti S."/>
            <person name="Aradhya M.K."/>
            <person name="Leslie C.A."/>
            <person name="Dandekar A.M."/>
            <person name="Salzberg S.L."/>
            <person name="Wegrzyn J.L."/>
            <person name="Langley C.H."/>
            <person name="Neale D.B."/>
        </authorList>
    </citation>
    <scope>NUCLEOTIDE SEQUENCE</scope>
    <source>
        <tissue evidence="2">Leaves</tissue>
    </source>
</reference>
<dbReference type="Gramene" id="Jr02_06650_p1">
    <property type="protein sequence ID" value="cds.Jr02_06650_p1"/>
    <property type="gene ID" value="Jr02_06650"/>
</dbReference>
<reference evidence="2" key="2">
    <citation type="submission" date="2020-03" db="EMBL/GenBank/DDBJ databases">
        <title>Walnut 2.0.</title>
        <authorList>
            <person name="Marrano A."/>
            <person name="Britton M."/>
            <person name="Zimin A.V."/>
            <person name="Zaini P.A."/>
            <person name="Workman R."/>
            <person name="Puiu D."/>
            <person name="Bianco L."/>
            <person name="Allen B.J."/>
            <person name="Troggio M."/>
            <person name="Leslie C.A."/>
            <person name="Timp W."/>
            <person name="Dendekar A."/>
            <person name="Salzberg S.L."/>
            <person name="Neale D.B."/>
        </authorList>
    </citation>
    <scope>NUCLEOTIDE SEQUENCE</scope>
    <source>
        <tissue evidence="2">Leaves</tissue>
    </source>
</reference>
<dbReference type="EMBL" id="LIHL02000002">
    <property type="protein sequence ID" value="KAF5477131.1"/>
    <property type="molecule type" value="Genomic_DNA"/>
</dbReference>
<accession>A0A833XU73</accession>
<proteinExistence type="predicted"/>
<organism evidence="2 3">
    <name type="scientific">Juglans regia</name>
    <name type="common">English walnut</name>
    <dbReference type="NCBI Taxonomy" id="51240"/>
    <lineage>
        <taxon>Eukaryota</taxon>
        <taxon>Viridiplantae</taxon>
        <taxon>Streptophyta</taxon>
        <taxon>Embryophyta</taxon>
        <taxon>Tracheophyta</taxon>
        <taxon>Spermatophyta</taxon>
        <taxon>Magnoliopsida</taxon>
        <taxon>eudicotyledons</taxon>
        <taxon>Gunneridae</taxon>
        <taxon>Pentapetalae</taxon>
        <taxon>rosids</taxon>
        <taxon>fabids</taxon>
        <taxon>Fagales</taxon>
        <taxon>Juglandaceae</taxon>
        <taxon>Juglans</taxon>
    </lineage>
</organism>
<evidence type="ECO:0000256" key="1">
    <source>
        <dbReference type="SAM" id="MobiDB-lite"/>
    </source>
</evidence>
<feature type="compositionally biased region" description="Low complexity" evidence="1">
    <location>
        <begin position="52"/>
        <end position="63"/>
    </location>
</feature>
<protein>
    <submittedName>
        <fullName evidence="2">Uncharacterized protein</fullName>
    </submittedName>
</protein>
<feature type="region of interest" description="Disordered" evidence="1">
    <location>
        <begin position="52"/>
        <end position="73"/>
    </location>
</feature>
<sequence length="99" mass="10637">MVEQAYAHVRREDVRQTMMASGAEATSGGAVMATKGIKLGQFQTLVKLGSLSLSGGKSNSSAKPKGQSDAGKCTHCDNAKHTRDTCFKLHGYPGWWHEL</sequence>
<comment type="caution">
    <text evidence="2">The sequence shown here is derived from an EMBL/GenBank/DDBJ whole genome shotgun (WGS) entry which is preliminary data.</text>
</comment>
<name>A0A833XU73_JUGRE</name>
<evidence type="ECO:0000313" key="2">
    <source>
        <dbReference type="EMBL" id="KAF5477131.1"/>
    </source>
</evidence>
<dbReference type="PANTHER" id="PTHR34222:SF43">
    <property type="entry name" value="RETROTRANSPOSON GAG DOMAIN-CONTAINING PROTEIN"/>
    <property type="match status" value="1"/>
</dbReference>
<gene>
    <name evidence="2" type="ORF">F2P56_003803</name>
</gene>
<evidence type="ECO:0000313" key="3">
    <source>
        <dbReference type="Proteomes" id="UP000619265"/>
    </source>
</evidence>